<feature type="region of interest" description="Disordered" evidence="1">
    <location>
        <begin position="453"/>
        <end position="481"/>
    </location>
</feature>
<comment type="caution">
    <text evidence="2">The sequence shown here is derived from an EMBL/GenBank/DDBJ whole genome shotgun (WGS) entry which is preliminary data.</text>
</comment>
<feature type="region of interest" description="Disordered" evidence="1">
    <location>
        <begin position="62"/>
        <end position="196"/>
    </location>
</feature>
<name>A0A8H6R8Z0_9PEZI</name>
<dbReference type="PANTHER" id="PTHR36452:SF1">
    <property type="entry name" value="DUF2461 DOMAIN-CONTAINING PROTEIN"/>
    <property type="match status" value="1"/>
</dbReference>
<evidence type="ECO:0000313" key="3">
    <source>
        <dbReference type="Proteomes" id="UP000660729"/>
    </source>
</evidence>
<organism evidence="2 3">
    <name type="scientific">Pseudocercospora fuligena</name>
    <dbReference type="NCBI Taxonomy" id="685502"/>
    <lineage>
        <taxon>Eukaryota</taxon>
        <taxon>Fungi</taxon>
        <taxon>Dikarya</taxon>
        <taxon>Ascomycota</taxon>
        <taxon>Pezizomycotina</taxon>
        <taxon>Dothideomycetes</taxon>
        <taxon>Dothideomycetidae</taxon>
        <taxon>Mycosphaerellales</taxon>
        <taxon>Mycosphaerellaceae</taxon>
        <taxon>Pseudocercospora</taxon>
    </lineage>
</organism>
<evidence type="ECO:0000256" key="1">
    <source>
        <dbReference type="SAM" id="MobiDB-lite"/>
    </source>
</evidence>
<dbReference type="InterPro" id="IPR012808">
    <property type="entry name" value="CHP02453"/>
</dbReference>
<dbReference type="AlphaFoldDB" id="A0A8H6R8Z0"/>
<keyword evidence="3" id="KW-1185">Reference proteome</keyword>
<evidence type="ECO:0000313" key="2">
    <source>
        <dbReference type="EMBL" id="KAF7187284.1"/>
    </source>
</evidence>
<reference evidence="2" key="1">
    <citation type="submission" date="2020-04" db="EMBL/GenBank/DDBJ databases">
        <title>Draft genome resource of the tomato pathogen Pseudocercospora fuligena.</title>
        <authorList>
            <person name="Zaccaron A."/>
        </authorList>
    </citation>
    <scope>NUCLEOTIDE SEQUENCE</scope>
    <source>
        <strain evidence="2">PF001</strain>
    </source>
</reference>
<dbReference type="OrthoDB" id="2537769at2759"/>
<proteinExistence type="predicted"/>
<feature type="compositionally biased region" description="Acidic residues" evidence="1">
    <location>
        <begin position="116"/>
        <end position="125"/>
    </location>
</feature>
<gene>
    <name evidence="2" type="ORF">HII31_11372</name>
</gene>
<sequence length="481" mass="53991">MCSSPHHVSLFTCRRILTSYCYWRYIGVASEIPTAWRTSATKLSRRDDKDYITAFGTAAMARRSQRISDTPAQLARHKRAASGSGLTSSEPKRSRQASKAANATPTKSQYFQADDSQQDDSDGDNTESSSDAQDLSESDFDDGEAPLEESPDDEDSDIEHKDSANGRYAKNRKSVASIRTKNDAGWKPGSSTGLEPGVEVIQKKPKARPAGKIAYAKETIHPNTLLFLKDLKANNRREWLKMNDLEFRQAEKDFHSFVEAMTEKLTEIDESIPELPVKDPYFSVAWWATTLSLCVQRLKDHRSRAGRKGNYAHYYIQVAPGNSLIGIAGGGLWCPEAAPTRLMRRAIDRHPRRLKDVLLHDNIRREFLAGAAKSDKAVVKEFVRGNAENALKTKPKDYDADHPDIALLRLKNYTMLRKLADDEVVGETGFRRIAQLMETLAPWITYCNSVVMPDEASEEDDDNEAEHEGEGEDEELEDSDE</sequence>
<feature type="compositionally biased region" description="Acidic residues" evidence="1">
    <location>
        <begin position="134"/>
        <end position="157"/>
    </location>
</feature>
<dbReference type="EMBL" id="JABCIY010000231">
    <property type="protein sequence ID" value="KAF7187284.1"/>
    <property type="molecule type" value="Genomic_DNA"/>
</dbReference>
<protein>
    <submittedName>
        <fullName evidence="2">Uncharacterized protein</fullName>
    </submittedName>
</protein>
<dbReference type="Proteomes" id="UP000660729">
    <property type="component" value="Unassembled WGS sequence"/>
</dbReference>
<feature type="compositionally biased region" description="Acidic residues" evidence="1">
    <location>
        <begin position="455"/>
        <end position="481"/>
    </location>
</feature>
<feature type="compositionally biased region" description="Polar residues" evidence="1">
    <location>
        <begin position="97"/>
        <end position="111"/>
    </location>
</feature>
<accession>A0A8H6R8Z0</accession>
<dbReference type="PANTHER" id="PTHR36452">
    <property type="entry name" value="CHROMOSOME 12, WHOLE GENOME SHOTGUN SEQUENCE"/>
    <property type="match status" value="1"/>
</dbReference>
<dbReference type="Pfam" id="PF09365">
    <property type="entry name" value="DUF2461"/>
    <property type="match status" value="1"/>
</dbReference>